<accession>A0A0M9AGD5</accession>
<name>A0A0M9AGD5_9EURY</name>
<evidence type="ECO:0000313" key="2">
    <source>
        <dbReference type="Proteomes" id="UP000037729"/>
    </source>
</evidence>
<sequence length="104" mass="10923">MTPAETATLGDFGAGGPRSDVLIDTEAAAQEAVAGEWEFLAAGNDTIGWHIPDTGATILLKRGDAGWRLERATKLVGTRSTLDAGLELAHTYMADRPAGAATWR</sequence>
<dbReference type="OrthoDB" id="218001at2157"/>
<dbReference type="AlphaFoldDB" id="A0A0M9AGD5"/>
<dbReference type="RefSeq" id="WP_053969520.1">
    <property type="nucleotide sequence ID" value="NZ_JAWJXX010000008.1"/>
</dbReference>
<gene>
    <name evidence="1" type="ORF">AMS69_18580</name>
</gene>
<evidence type="ECO:0000313" key="1">
    <source>
        <dbReference type="EMBL" id="KOX91497.1"/>
    </source>
</evidence>
<keyword evidence="2" id="KW-1185">Reference proteome</keyword>
<comment type="caution">
    <text evidence="1">The sequence shown here is derived from an EMBL/GenBank/DDBJ whole genome shotgun (WGS) entry which is preliminary data.</text>
</comment>
<dbReference type="EMBL" id="LIUF01000010">
    <property type="protein sequence ID" value="KOX91497.1"/>
    <property type="molecule type" value="Genomic_DNA"/>
</dbReference>
<dbReference type="Proteomes" id="UP000037729">
    <property type="component" value="Unassembled WGS sequence"/>
</dbReference>
<organism evidence="1 2">
    <name type="scientific">Haloarcula rubripromontorii</name>
    <dbReference type="NCBI Taxonomy" id="1705562"/>
    <lineage>
        <taxon>Archaea</taxon>
        <taxon>Methanobacteriati</taxon>
        <taxon>Methanobacteriota</taxon>
        <taxon>Stenosarchaea group</taxon>
        <taxon>Halobacteria</taxon>
        <taxon>Halobacteriales</taxon>
        <taxon>Haloarculaceae</taxon>
        <taxon>Haloarcula</taxon>
    </lineage>
</organism>
<dbReference type="PATRIC" id="fig|1705562.3.peg.765"/>
<dbReference type="GeneID" id="301689716"/>
<dbReference type="STRING" id="1705562.AMS69_18580"/>
<proteinExistence type="predicted"/>
<reference evidence="1 2" key="1">
    <citation type="submission" date="2015-08" db="EMBL/GenBank/DDBJ databases">
        <title>Genomes of Isolates from Cabo Rojo, PR.</title>
        <authorList>
            <person name="Sanchez-Nieves R.L."/>
            <person name="Montalvo-Rodriguez R."/>
        </authorList>
    </citation>
    <scope>NUCLEOTIDE SEQUENCE [LARGE SCALE GENOMIC DNA]</scope>
    <source>
        <strain evidence="1 2">SL3</strain>
    </source>
</reference>
<protein>
    <submittedName>
        <fullName evidence="1">Uncharacterized protein</fullName>
    </submittedName>
</protein>